<evidence type="ECO:0000313" key="1">
    <source>
        <dbReference type="EMBL" id="AHC40259.1"/>
    </source>
</evidence>
<accession>A0ABM5P1D9</accession>
<protein>
    <submittedName>
        <fullName evidence="1">Uncharacterized protein</fullName>
    </submittedName>
</protein>
<dbReference type="EMBL" id="CP006935">
    <property type="protein sequence ID" value="AHC40259.1"/>
    <property type="molecule type" value="Genomic_DNA"/>
</dbReference>
<evidence type="ECO:0000313" key="2">
    <source>
        <dbReference type="Proteomes" id="UP000018745"/>
    </source>
</evidence>
<reference evidence="1 2" key="1">
    <citation type="journal article" date="2014" name="Genome Announc.">
        <title>Complete Genome Sequence of Mycoplasma ovis Strain Michigan, a Hemoplasma of Sheep with Two Distinct 16S rRNA Genes.</title>
        <authorList>
            <person name="Deshuillers P.L."/>
            <person name="Santos A.P."/>
            <person name="do Nascimento N.C."/>
            <person name="Hampel J.A."/>
            <person name="Bergin I.L."/>
            <person name="Dyson M.C."/>
            <person name="Messick J.B."/>
        </authorList>
    </citation>
    <scope>NUCLEOTIDE SEQUENCE [LARGE SCALE GENOMIC DNA]</scope>
    <source>
        <strain evidence="1 2">Michigan</strain>
    </source>
</reference>
<gene>
    <name evidence="1" type="ORF">OVS_01940</name>
</gene>
<organism evidence="1 2">
    <name type="scientific">Mycoplasma ovis str. Michigan</name>
    <dbReference type="NCBI Taxonomy" id="1415773"/>
    <lineage>
        <taxon>Bacteria</taxon>
        <taxon>Bacillati</taxon>
        <taxon>Mycoplasmatota</taxon>
        <taxon>Mollicutes</taxon>
        <taxon>Mycoplasmataceae</taxon>
        <taxon>Mycoplasma</taxon>
    </lineage>
</organism>
<keyword evidence="2" id="KW-1185">Reference proteome</keyword>
<sequence length="172" mass="19028">MTGFFGLSTIAVSSFALANHNREVVPVFAVAPPDVIKQVSSPVTESIQELMKDGEYKGCSSLATREGKGSQLYVCLKTTNNDSYVPHFYFFNKKALSGKFPQVSQITNSKNSYSIDIQLAEGKNESLTYFPFWLRNISKNSLNPEADCQISKENSSYSLTCNSKKVQTGIQI</sequence>
<name>A0ABM5P1D9_9MOLU</name>
<proteinExistence type="predicted"/>
<dbReference type="Proteomes" id="UP000018745">
    <property type="component" value="Chromosome"/>
</dbReference>